<reference evidence="1 2" key="1">
    <citation type="submission" date="2017-07" db="EMBL/GenBank/DDBJ databases">
        <title>Genome Sequence of Antarctobacter heliothermus Strain SMS3 Isolated from a culture of the Diatom Skeletonema marinoi.</title>
        <authorList>
            <person name="Topel M."/>
            <person name="Pinder M.I.M."/>
            <person name="Johansson O.N."/>
            <person name="Kourtchenko O."/>
            <person name="Godhe A."/>
            <person name="Clarke A.K."/>
        </authorList>
    </citation>
    <scope>NUCLEOTIDE SEQUENCE [LARGE SCALE GENOMIC DNA]</scope>
    <source>
        <strain evidence="1 2">SMS3</strain>
    </source>
</reference>
<gene>
    <name evidence="1" type="ORF">ANTHELSMS3_03424</name>
</gene>
<organism evidence="1 2">
    <name type="scientific">Antarctobacter heliothermus</name>
    <dbReference type="NCBI Taxonomy" id="74033"/>
    <lineage>
        <taxon>Bacteria</taxon>
        <taxon>Pseudomonadati</taxon>
        <taxon>Pseudomonadota</taxon>
        <taxon>Alphaproteobacteria</taxon>
        <taxon>Rhodobacterales</taxon>
        <taxon>Roseobacteraceae</taxon>
        <taxon>Antarctobacter</taxon>
    </lineage>
</organism>
<dbReference type="OrthoDB" id="7855092at2"/>
<dbReference type="EMBL" id="CP022540">
    <property type="protein sequence ID" value="ASP22054.1"/>
    <property type="molecule type" value="Genomic_DNA"/>
</dbReference>
<evidence type="ECO:0000313" key="2">
    <source>
        <dbReference type="Proteomes" id="UP000203589"/>
    </source>
</evidence>
<keyword evidence="2" id="KW-1185">Reference proteome</keyword>
<evidence type="ECO:0000313" key="1">
    <source>
        <dbReference type="EMBL" id="ASP22054.1"/>
    </source>
</evidence>
<dbReference type="RefSeq" id="WP_094035885.1">
    <property type="nucleotide sequence ID" value="NZ_CP022540.1"/>
</dbReference>
<dbReference type="KEGG" id="aht:ANTHELSMS3_03424"/>
<evidence type="ECO:0008006" key="3">
    <source>
        <dbReference type="Google" id="ProtNLM"/>
    </source>
</evidence>
<name>A0A222E780_9RHOB</name>
<dbReference type="Proteomes" id="UP000203589">
    <property type="component" value="Chromosome"/>
</dbReference>
<dbReference type="AlphaFoldDB" id="A0A222E780"/>
<sequence length="186" mass="20181">MIELLETSYTFGTDPAEPVASDVALEAGSTEAEAETMLGAAWQQAESFTGKTYRTTTSATVIVKVSQPTVWTWPRYPFPEALTIEAYSQGAWVPWSETYIPSAGLIELEPFTLYRLGHTDNVPGATITAAVKQAVHNLALYQLMQGPSRREFKSQQAGDSGFTREQLMPVLYGSGAGALLAGEVRL</sequence>
<proteinExistence type="predicted"/>
<protein>
    <recommendedName>
        <fullName evidence="3">Phage gp6-like head-tail connector protein</fullName>
    </recommendedName>
</protein>
<accession>A0A222E780</accession>